<proteinExistence type="predicted"/>
<dbReference type="PROSITE" id="PS50206">
    <property type="entry name" value="RHODANESE_3"/>
    <property type="match status" value="1"/>
</dbReference>
<feature type="region of interest" description="Disordered" evidence="2">
    <location>
        <begin position="10"/>
        <end position="29"/>
    </location>
</feature>
<evidence type="ECO:0000256" key="2">
    <source>
        <dbReference type="SAM" id="MobiDB-lite"/>
    </source>
</evidence>
<comment type="caution">
    <text evidence="4">The sequence shown here is derived from an EMBL/GenBank/DDBJ whole genome shotgun (WGS) entry which is preliminary data.</text>
</comment>
<evidence type="ECO:0000256" key="1">
    <source>
        <dbReference type="ARBA" id="ARBA00022801"/>
    </source>
</evidence>
<dbReference type="Pfam" id="PF06500">
    <property type="entry name" value="FrsA-like"/>
    <property type="match status" value="1"/>
</dbReference>
<protein>
    <recommendedName>
        <fullName evidence="3">Rhodanese domain-containing protein</fullName>
    </recommendedName>
</protein>
<accession>A0A117N1D7</accession>
<dbReference type="EMBL" id="LPWA01000164">
    <property type="protein sequence ID" value="KUM23435.1"/>
    <property type="molecule type" value="Genomic_DNA"/>
</dbReference>
<organism evidence="4 5">
    <name type="scientific">Rhizobium loti</name>
    <name type="common">Mesorhizobium loti</name>
    <dbReference type="NCBI Taxonomy" id="381"/>
    <lineage>
        <taxon>Bacteria</taxon>
        <taxon>Pseudomonadati</taxon>
        <taxon>Pseudomonadota</taxon>
        <taxon>Alphaproteobacteria</taxon>
        <taxon>Hyphomicrobiales</taxon>
        <taxon>Phyllobacteriaceae</taxon>
        <taxon>Mesorhizobium</taxon>
    </lineage>
</organism>
<gene>
    <name evidence="4" type="ORF">AU467_08665</name>
</gene>
<dbReference type="InterPro" id="IPR029058">
    <property type="entry name" value="AB_hydrolase_fold"/>
</dbReference>
<dbReference type="GO" id="GO:0016787">
    <property type="term" value="F:hydrolase activity"/>
    <property type="evidence" value="ECO:0007669"/>
    <property type="project" value="UniProtKB-KW"/>
</dbReference>
<dbReference type="PANTHER" id="PTHR22946">
    <property type="entry name" value="DIENELACTONE HYDROLASE DOMAIN-CONTAINING PROTEIN-RELATED"/>
    <property type="match status" value="1"/>
</dbReference>
<dbReference type="InterPro" id="IPR010520">
    <property type="entry name" value="FrsA-like"/>
</dbReference>
<evidence type="ECO:0000313" key="5">
    <source>
        <dbReference type="Proteomes" id="UP000053176"/>
    </source>
</evidence>
<dbReference type="InterPro" id="IPR001763">
    <property type="entry name" value="Rhodanese-like_dom"/>
</dbReference>
<dbReference type="SUPFAM" id="SSF53474">
    <property type="entry name" value="alpha/beta-Hydrolases"/>
    <property type="match status" value="1"/>
</dbReference>
<dbReference type="OrthoDB" id="9789573at2"/>
<sequence length="373" mass="40664">MDDIIAPLTDLGRDLSPADPARQGENAAHRRAMPLQRLIGNGMEWADAHALHALSEAGFEWVESAEALADAALLRAQKAEKAGHEQSARRWYLGASASLRFGQTALPVDDDRKRAVYSRMVDAFGRAMALSTPPGEKLHIPFRGGQLCGWLLLPAAGRATGVVIVIGGFDGWREEYFSGAEHLLERGLAVFLGEVPGQGETRLEHRLYITADVEQAMSAVVGALLADPRLGGKVGIWGNSFGGCLAPRLACFDRRVVACCANGGTPRPIEVVERFPRFVTKLEAMTGADADTACGVVRALDITDFLPKMRAPLLQLHSVPDRVFSLETARILYQGAGSQDKRLVVWEDGDHCIYNHTLEKHCLVADWFADRMM</sequence>
<feature type="domain" description="Rhodanese" evidence="3">
    <location>
        <begin position="150"/>
        <end position="181"/>
    </location>
</feature>
<dbReference type="AlphaFoldDB" id="A0A117N1D7"/>
<evidence type="ECO:0000259" key="3">
    <source>
        <dbReference type="PROSITE" id="PS50206"/>
    </source>
</evidence>
<dbReference type="InterPro" id="IPR050261">
    <property type="entry name" value="FrsA_esterase"/>
</dbReference>
<dbReference type="Gene3D" id="1.20.1440.110">
    <property type="entry name" value="acylaminoacyl peptidase"/>
    <property type="match status" value="1"/>
</dbReference>
<dbReference type="Proteomes" id="UP000053176">
    <property type="component" value="Unassembled WGS sequence"/>
</dbReference>
<reference evidence="4 5" key="1">
    <citation type="submission" date="2015-12" db="EMBL/GenBank/DDBJ databases">
        <title>Draft genome sequence of Mesorhizobium sp. UFLA 01-765, a multitolerant efficient symbiont and plant-growth promoting strain isolated from Zn-mining soil using Leucaena leucocephala as a trap plant.</title>
        <authorList>
            <person name="Rangel W.M."/>
            <person name="Thijs S."/>
            <person name="Longatti S.M."/>
            <person name="Moreira F.M."/>
            <person name="Weyens N."/>
            <person name="Vangronsveld J."/>
            <person name="Van Hamme J.D."/>
            <person name="Bottos E.M."/>
            <person name="Rineau F."/>
        </authorList>
    </citation>
    <scope>NUCLEOTIDE SEQUENCE [LARGE SCALE GENOMIC DNA]</scope>
    <source>
        <strain evidence="4 5">UFLA 01-765</strain>
    </source>
</reference>
<evidence type="ECO:0000313" key="4">
    <source>
        <dbReference type="EMBL" id="KUM23435.1"/>
    </source>
</evidence>
<dbReference type="PANTHER" id="PTHR22946:SF12">
    <property type="entry name" value="CONIDIAL PIGMENT BIOSYNTHESIS PROTEIN AYG1 (AFU_ORTHOLOGUE AFUA_2G17550)"/>
    <property type="match status" value="1"/>
</dbReference>
<dbReference type="Gene3D" id="3.40.50.1820">
    <property type="entry name" value="alpha/beta hydrolase"/>
    <property type="match status" value="1"/>
</dbReference>
<name>A0A117N1D7_RHILI</name>
<keyword evidence="1" id="KW-0378">Hydrolase</keyword>